<dbReference type="InterPro" id="IPR012337">
    <property type="entry name" value="RNaseH-like_sf"/>
</dbReference>
<dbReference type="STRING" id="27349.A0A0L6VHJ4"/>
<proteinExistence type="predicted"/>
<evidence type="ECO:0000313" key="1">
    <source>
        <dbReference type="EMBL" id="KNZ60228.1"/>
    </source>
</evidence>
<reference evidence="1 2" key="1">
    <citation type="submission" date="2015-08" db="EMBL/GenBank/DDBJ databases">
        <title>Next Generation Sequencing and Analysis of the Genome of Puccinia sorghi L Schw, the Causal Agent of Maize Common Rust.</title>
        <authorList>
            <person name="Rochi L."/>
            <person name="Burguener G."/>
            <person name="Darino M."/>
            <person name="Turjanski A."/>
            <person name="Kreff E."/>
            <person name="Dieguez M.J."/>
            <person name="Sacco F."/>
        </authorList>
    </citation>
    <scope>NUCLEOTIDE SEQUENCE [LARGE SCALE GENOMIC DNA]</scope>
    <source>
        <strain evidence="1 2">RO10H11247</strain>
    </source>
</reference>
<organism evidence="1 2">
    <name type="scientific">Puccinia sorghi</name>
    <dbReference type="NCBI Taxonomy" id="27349"/>
    <lineage>
        <taxon>Eukaryota</taxon>
        <taxon>Fungi</taxon>
        <taxon>Dikarya</taxon>
        <taxon>Basidiomycota</taxon>
        <taxon>Pucciniomycotina</taxon>
        <taxon>Pucciniomycetes</taxon>
        <taxon>Pucciniales</taxon>
        <taxon>Pucciniaceae</taxon>
        <taxon>Puccinia</taxon>
    </lineage>
</organism>
<dbReference type="SUPFAM" id="SSF53098">
    <property type="entry name" value="Ribonuclease H-like"/>
    <property type="match status" value="1"/>
</dbReference>
<gene>
    <name evidence="1" type="ORF">VP01_1590g5</name>
</gene>
<dbReference type="OrthoDB" id="3172935at2759"/>
<dbReference type="VEuPathDB" id="FungiDB:VP01_1590g5"/>
<accession>A0A0L6VHJ4</accession>
<protein>
    <submittedName>
        <fullName evidence="1">Uncharacterized protein</fullName>
    </submittedName>
</protein>
<evidence type="ECO:0000313" key="2">
    <source>
        <dbReference type="Proteomes" id="UP000037035"/>
    </source>
</evidence>
<comment type="caution">
    <text evidence="1">The sequence shown here is derived from an EMBL/GenBank/DDBJ whole genome shotgun (WGS) entry which is preliminary data.</text>
</comment>
<keyword evidence="2" id="KW-1185">Reference proteome</keyword>
<dbReference type="EMBL" id="LAVV01006382">
    <property type="protein sequence ID" value="KNZ60228.1"/>
    <property type="molecule type" value="Genomic_DNA"/>
</dbReference>
<sequence>MDCQSCSQGVTPQDQNILQQALQLREACKTYCGSSGKLSQYSLSDAEWDKVTQISKVLDPLNDVTKILFQSKFPTLSMALPIYMSLITIIHQICAKYDAAQLIPAADNMIIKLKNYLVSALEKPDPIFTKISDPQIKLKHLKKKQAFLAEHDITTLTIDQALRMFKFEVWAFD</sequence>
<name>A0A0L6VHJ4_9BASI</name>
<dbReference type="Proteomes" id="UP000037035">
    <property type="component" value="Unassembled WGS sequence"/>
</dbReference>
<dbReference type="AlphaFoldDB" id="A0A0L6VHJ4"/>